<dbReference type="SUPFAM" id="SSF51735">
    <property type="entry name" value="NAD(P)-binding Rossmann-fold domains"/>
    <property type="match status" value="1"/>
</dbReference>
<dbReference type="InterPro" id="IPR036291">
    <property type="entry name" value="NAD(P)-bd_dom_sf"/>
</dbReference>
<accession>X0VEJ6</accession>
<proteinExistence type="predicted"/>
<name>X0VEJ6_9ZZZZ</name>
<dbReference type="EMBL" id="BARS01022074">
    <property type="protein sequence ID" value="GAG10903.1"/>
    <property type="molecule type" value="Genomic_DNA"/>
</dbReference>
<comment type="caution">
    <text evidence="1">The sequence shown here is derived from an EMBL/GenBank/DDBJ whole genome shotgun (WGS) entry which is preliminary data.</text>
</comment>
<evidence type="ECO:0000313" key="1">
    <source>
        <dbReference type="EMBL" id="GAG10903.1"/>
    </source>
</evidence>
<organism evidence="1">
    <name type="scientific">marine sediment metagenome</name>
    <dbReference type="NCBI Taxonomy" id="412755"/>
    <lineage>
        <taxon>unclassified sequences</taxon>
        <taxon>metagenomes</taxon>
        <taxon>ecological metagenomes</taxon>
    </lineage>
</organism>
<gene>
    <name evidence="1" type="ORF">S01H1_35330</name>
</gene>
<reference evidence="1" key="1">
    <citation type="journal article" date="2014" name="Front. Microbiol.">
        <title>High frequency of phylogenetically diverse reductive dehalogenase-homologous genes in deep subseafloor sedimentary metagenomes.</title>
        <authorList>
            <person name="Kawai M."/>
            <person name="Futagami T."/>
            <person name="Toyoda A."/>
            <person name="Takaki Y."/>
            <person name="Nishi S."/>
            <person name="Hori S."/>
            <person name="Arai W."/>
            <person name="Tsubouchi T."/>
            <person name="Morono Y."/>
            <person name="Uchiyama I."/>
            <person name="Ito T."/>
            <person name="Fujiyama A."/>
            <person name="Inagaki F."/>
            <person name="Takami H."/>
        </authorList>
    </citation>
    <scope>NUCLEOTIDE SEQUENCE</scope>
    <source>
        <strain evidence="1">Expedition CK06-06</strain>
    </source>
</reference>
<dbReference type="AlphaFoldDB" id="X0VEJ6"/>
<evidence type="ECO:0008006" key="2">
    <source>
        <dbReference type="Google" id="ProtNLM"/>
    </source>
</evidence>
<dbReference type="Gene3D" id="3.40.50.720">
    <property type="entry name" value="NAD(P)-binding Rossmann-like Domain"/>
    <property type="match status" value="2"/>
</dbReference>
<sequence length="63" mass="7276">MDVFDDEPVDSDNIFLEFDNVTVMPHFGGNTHDVIRHQTEMMVSDIVNFLEGKELKFIWTDSG</sequence>
<protein>
    <recommendedName>
        <fullName evidence="2">D-isomer specific 2-hydroxyacid dehydrogenase NAD-binding domain-containing protein</fullName>
    </recommendedName>
</protein>